<reference evidence="2 3" key="1">
    <citation type="submission" date="2022-10" db="EMBL/GenBank/DDBJ databases">
        <title>Alteromonas sp. chi3 Genome sequencing.</title>
        <authorList>
            <person name="Park S."/>
        </authorList>
    </citation>
    <scope>NUCLEOTIDE SEQUENCE [LARGE SCALE GENOMIC DNA]</scope>
    <source>
        <strain evidence="3">chi3</strain>
    </source>
</reference>
<evidence type="ECO:0000313" key="3">
    <source>
        <dbReference type="Proteomes" id="UP001218788"/>
    </source>
</evidence>
<protein>
    <recommendedName>
        <fullName evidence="4">TonB-dependent receptor</fullName>
    </recommendedName>
</protein>
<keyword evidence="1" id="KW-0732">Signal</keyword>
<proteinExistence type="predicted"/>
<evidence type="ECO:0000256" key="1">
    <source>
        <dbReference type="SAM" id="SignalP"/>
    </source>
</evidence>
<feature type="signal peptide" evidence="1">
    <location>
        <begin position="1"/>
        <end position="21"/>
    </location>
</feature>
<evidence type="ECO:0000313" key="2">
    <source>
        <dbReference type="EMBL" id="MDC8830785.1"/>
    </source>
</evidence>
<gene>
    <name evidence="2" type="ORF">OIK42_08430</name>
</gene>
<keyword evidence="3" id="KW-1185">Reference proteome</keyword>
<organism evidence="2 3">
    <name type="scientific">Alteromonas gilva</name>
    <dbReference type="NCBI Taxonomy" id="2987522"/>
    <lineage>
        <taxon>Bacteria</taxon>
        <taxon>Pseudomonadati</taxon>
        <taxon>Pseudomonadota</taxon>
        <taxon>Gammaproteobacteria</taxon>
        <taxon>Alteromonadales</taxon>
        <taxon>Alteromonadaceae</taxon>
        <taxon>Alteromonas/Salinimonas group</taxon>
        <taxon>Alteromonas</taxon>
    </lineage>
</organism>
<dbReference type="Proteomes" id="UP001218788">
    <property type="component" value="Unassembled WGS sequence"/>
</dbReference>
<sequence length="117" mass="12969">MKLKLLFGAALSCLITMQVNATYAPVSGAQNNTVTVVERSGKPPFKRRFTEVKSVDVAQFETVSTENCENVKTVVMRGKPPYKRTTECVGVVDVAQFEITNDSPQTDFSGRPPFKRH</sequence>
<dbReference type="EMBL" id="JAQQXP010000001">
    <property type="protein sequence ID" value="MDC8830785.1"/>
    <property type="molecule type" value="Genomic_DNA"/>
</dbReference>
<dbReference type="RefSeq" id="WP_273639708.1">
    <property type="nucleotide sequence ID" value="NZ_JAQQXP010000001.1"/>
</dbReference>
<comment type="caution">
    <text evidence="2">The sequence shown here is derived from an EMBL/GenBank/DDBJ whole genome shotgun (WGS) entry which is preliminary data.</text>
</comment>
<evidence type="ECO:0008006" key="4">
    <source>
        <dbReference type="Google" id="ProtNLM"/>
    </source>
</evidence>
<accession>A0ABT5L179</accession>
<name>A0ABT5L179_9ALTE</name>
<feature type="chain" id="PRO_5045840513" description="TonB-dependent receptor" evidence="1">
    <location>
        <begin position="22"/>
        <end position="117"/>
    </location>
</feature>